<gene>
    <name evidence="2" type="ORF">BOTNAR_0146g00020</name>
</gene>
<protein>
    <submittedName>
        <fullName evidence="2">Uncharacterized protein</fullName>
    </submittedName>
</protein>
<evidence type="ECO:0000313" key="2">
    <source>
        <dbReference type="EMBL" id="TGO60389.1"/>
    </source>
</evidence>
<dbReference type="AlphaFoldDB" id="A0A4Z1IFJ2"/>
<proteinExistence type="predicted"/>
<accession>A0A4Z1IFJ2</accession>
<keyword evidence="1" id="KW-1133">Transmembrane helix</keyword>
<dbReference type="Proteomes" id="UP000297452">
    <property type="component" value="Unassembled WGS sequence"/>
</dbReference>
<evidence type="ECO:0000256" key="1">
    <source>
        <dbReference type="SAM" id="Phobius"/>
    </source>
</evidence>
<sequence>MIKALMHMISMAFLREPIKSMSIREFVMNFDKDYPVLIVESASIDIVMMVLVVEAILVLALVNYV</sequence>
<comment type="caution">
    <text evidence="2">The sequence shown here is derived from an EMBL/GenBank/DDBJ whole genome shotgun (WGS) entry which is preliminary data.</text>
</comment>
<keyword evidence="1" id="KW-0472">Membrane</keyword>
<keyword evidence="1" id="KW-0812">Transmembrane</keyword>
<reference evidence="2 3" key="1">
    <citation type="submission" date="2017-12" db="EMBL/GenBank/DDBJ databases">
        <title>Comparative genomics of Botrytis spp.</title>
        <authorList>
            <person name="Valero-Jimenez C.A."/>
            <person name="Tapia P."/>
            <person name="Veloso J."/>
            <person name="Silva-Moreno E."/>
            <person name="Staats M."/>
            <person name="Valdes J.H."/>
            <person name="Van Kan J.A.L."/>
        </authorList>
    </citation>
    <scope>NUCLEOTIDE SEQUENCE [LARGE SCALE GENOMIC DNA]</scope>
    <source>
        <strain evidence="2 3">MUCL2120</strain>
    </source>
</reference>
<feature type="transmembrane region" description="Helical" evidence="1">
    <location>
        <begin position="46"/>
        <end position="64"/>
    </location>
</feature>
<dbReference type="EMBL" id="PQXJ01000146">
    <property type="protein sequence ID" value="TGO60389.1"/>
    <property type="molecule type" value="Genomic_DNA"/>
</dbReference>
<organism evidence="2 3">
    <name type="scientific">Botryotinia narcissicola</name>
    <dbReference type="NCBI Taxonomy" id="278944"/>
    <lineage>
        <taxon>Eukaryota</taxon>
        <taxon>Fungi</taxon>
        <taxon>Dikarya</taxon>
        <taxon>Ascomycota</taxon>
        <taxon>Pezizomycotina</taxon>
        <taxon>Leotiomycetes</taxon>
        <taxon>Helotiales</taxon>
        <taxon>Sclerotiniaceae</taxon>
        <taxon>Botryotinia</taxon>
    </lineage>
</organism>
<keyword evidence="3" id="KW-1185">Reference proteome</keyword>
<evidence type="ECO:0000313" key="3">
    <source>
        <dbReference type="Proteomes" id="UP000297452"/>
    </source>
</evidence>
<name>A0A4Z1IFJ2_9HELO</name>